<proteinExistence type="predicted"/>
<protein>
    <submittedName>
        <fullName evidence="2">BgTH12-00351</fullName>
    </submittedName>
</protein>
<feature type="compositionally biased region" description="Polar residues" evidence="1">
    <location>
        <begin position="265"/>
        <end position="305"/>
    </location>
</feature>
<evidence type="ECO:0000313" key="2">
    <source>
        <dbReference type="EMBL" id="CAD6504849.1"/>
    </source>
</evidence>
<feature type="compositionally biased region" description="Polar residues" evidence="1">
    <location>
        <begin position="506"/>
        <end position="515"/>
    </location>
</feature>
<accession>A0A9W4GGP7</accession>
<feature type="compositionally biased region" description="Polar residues" evidence="1">
    <location>
        <begin position="744"/>
        <end position="765"/>
    </location>
</feature>
<feature type="compositionally biased region" description="Basic residues" evidence="1">
    <location>
        <begin position="327"/>
        <end position="338"/>
    </location>
</feature>
<feature type="compositionally biased region" description="Acidic residues" evidence="1">
    <location>
        <begin position="600"/>
        <end position="632"/>
    </location>
</feature>
<feature type="region of interest" description="Disordered" evidence="1">
    <location>
        <begin position="731"/>
        <end position="782"/>
    </location>
</feature>
<dbReference type="AlphaFoldDB" id="A0A9W4GGP7"/>
<feature type="compositionally biased region" description="Acidic residues" evidence="1">
    <location>
        <begin position="359"/>
        <end position="370"/>
    </location>
</feature>
<feature type="compositionally biased region" description="Polar residues" evidence="1">
    <location>
        <begin position="313"/>
        <end position="325"/>
    </location>
</feature>
<feature type="compositionally biased region" description="Pro residues" evidence="1">
    <location>
        <begin position="249"/>
        <end position="264"/>
    </location>
</feature>
<feature type="compositionally biased region" description="Basic and acidic residues" evidence="1">
    <location>
        <begin position="633"/>
        <end position="675"/>
    </location>
</feature>
<sequence>IQARAVAPRPRTRPVKNRWKTRPKFRARTPPRKVTSRPSTKSWLPFKSKVLRKPSTTRKFPSGPPPKTRLPSESIALPKTGTTRKLETARRFRKPPKKTRRKPFLWRPKSGNRKKSPLSSPRNRPNRSLSPQGRIEKPRRTTGSRRVVKSTNPLSIRKKNKSRKKHRSKKVVQNVPDSLKPVQDPSSSLHVVPSVRGPLNGGQRNPTSSDDPSPPQTDPGAPRQPDAIPRNSASSNDPPNVPPSNLNPAYPPSPQTAPLVPPQPNRMQESSNHNGGQDPSASVSNNQISSHLEQENAQPLVTGQDSSRDLEIIQSQGEQEANQIQPTRRRRTSRSRPSRSREIQNHHSATHRSPSQDEQATEEQYEEEVEEAEVIAREMPSNRAPSNRQSKLFHMSDLVFSTINSALPHLLGNAEMRRTRNPDMEDMANGMMGRDDYPGEMGGPPGEMRGLSEEENLYANQGGPDLDPNEGIRDPRARRPGSSPFDGGRNIRNNPMNTLMRPGNIRPQNGIRSRPNNPPSDDNEQENYEEDTDEPPPDPRLTHAPPDSANPREPDRTRIAHNSHSDVDGQKTKDLSRKEASNKTIGKSDKKDNKSAKDHDDDDDDDDLENTYEEQEDDNSEDSSETNSEADPEPGHESKHKDGRKTNYKADSETHHDTSSDMHIEENSKVDREIHQNPLNGTLIEGISNSTHEIKNTTHLEAHPDMSTDMDPEFNGTTDHKALEKTPIDAQGEKGHNANHETNSENISGNNLISNEANSANNTRDSLSEAMEIDTEEGLNST</sequence>
<dbReference type="Proteomes" id="UP000683417">
    <property type="component" value="Unassembled WGS sequence"/>
</dbReference>
<feature type="region of interest" description="Disordered" evidence="1">
    <location>
        <begin position="698"/>
        <end position="719"/>
    </location>
</feature>
<feature type="non-terminal residue" evidence="2">
    <location>
        <position position="782"/>
    </location>
</feature>
<feature type="compositionally biased region" description="Basic residues" evidence="1">
    <location>
        <begin position="156"/>
        <end position="170"/>
    </location>
</feature>
<feature type="region of interest" description="Disordered" evidence="1">
    <location>
        <begin position="1"/>
        <end position="370"/>
    </location>
</feature>
<feature type="compositionally biased region" description="Basic residues" evidence="1">
    <location>
        <begin position="91"/>
        <end position="116"/>
    </location>
</feature>
<organism evidence="2 3">
    <name type="scientific">Blumeria graminis f. sp. triticale</name>
    <dbReference type="NCBI Taxonomy" id="1689686"/>
    <lineage>
        <taxon>Eukaryota</taxon>
        <taxon>Fungi</taxon>
        <taxon>Dikarya</taxon>
        <taxon>Ascomycota</taxon>
        <taxon>Pezizomycotina</taxon>
        <taxon>Leotiomycetes</taxon>
        <taxon>Erysiphales</taxon>
        <taxon>Erysiphaceae</taxon>
        <taxon>Blumeria</taxon>
    </lineage>
</organism>
<feature type="compositionally biased region" description="Low complexity" evidence="1">
    <location>
        <begin position="117"/>
        <end position="131"/>
    </location>
</feature>
<feature type="compositionally biased region" description="Basic and acidic residues" evidence="1">
    <location>
        <begin position="731"/>
        <end position="743"/>
    </location>
</feature>
<name>A0A9W4GGP7_BLUGR</name>
<feature type="region of interest" description="Disordered" evidence="1">
    <location>
        <begin position="458"/>
        <end position="676"/>
    </location>
</feature>
<feature type="compositionally biased region" description="Acidic residues" evidence="1">
    <location>
        <begin position="521"/>
        <end position="536"/>
    </location>
</feature>
<feature type="compositionally biased region" description="Low complexity" evidence="1">
    <location>
        <begin position="231"/>
        <end position="248"/>
    </location>
</feature>
<evidence type="ECO:0000313" key="3">
    <source>
        <dbReference type="Proteomes" id="UP000683417"/>
    </source>
</evidence>
<gene>
    <name evidence="2" type="ORF">BGTH12_LOCUS6207</name>
</gene>
<feature type="compositionally biased region" description="Basic and acidic residues" evidence="1">
    <location>
        <begin position="550"/>
        <end position="599"/>
    </location>
</feature>
<comment type="caution">
    <text evidence="2">The sequence shown here is derived from an EMBL/GenBank/DDBJ whole genome shotgun (WGS) entry which is preliminary data.</text>
</comment>
<evidence type="ECO:0000256" key="1">
    <source>
        <dbReference type="SAM" id="MobiDB-lite"/>
    </source>
</evidence>
<reference evidence="2" key="1">
    <citation type="submission" date="2020-10" db="EMBL/GenBank/DDBJ databases">
        <authorList>
            <person name="Muller C M."/>
        </authorList>
    </citation>
    <scope>NUCLEOTIDE SEQUENCE</scope>
    <source>
        <strain evidence="2">THUN-12</strain>
    </source>
</reference>
<feature type="compositionally biased region" description="Acidic residues" evidence="1">
    <location>
        <begin position="771"/>
        <end position="782"/>
    </location>
</feature>
<feature type="compositionally biased region" description="Basic residues" evidence="1">
    <location>
        <begin position="10"/>
        <end position="35"/>
    </location>
</feature>
<dbReference type="EMBL" id="CAJHIT010000009">
    <property type="protein sequence ID" value="CAD6504849.1"/>
    <property type="molecule type" value="Genomic_DNA"/>
</dbReference>